<evidence type="ECO:0000313" key="2">
    <source>
        <dbReference type="Proteomes" id="UP000431401"/>
    </source>
</evidence>
<keyword evidence="2" id="KW-1185">Reference proteome</keyword>
<proteinExistence type="predicted"/>
<organism evidence="1 2">
    <name type="scientific">Nocardia aurantia</name>
    <dbReference type="NCBI Taxonomy" id="2585199"/>
    <lineage>
        <taxon>Bacteria</taxon>
        <taxon>Bacillati</taxon>
        <taxon>Actinomycetota</taxon>
        <taxon>Actinomycetes</taxon>
        <taxon>Mycobacteriales</taxon>
        <taxon>Nocardiaceae</taxon>
        <taxon>Nocardia</taxon>
    </lineage>
</organism>
<reference evidence="1 2" key="1">
    <citation type="submission" date="2019-10" db="EMBL/GenBank/DDBJ databases">
        <title>Nocardia macrotermitis sp. nov. and Nocardia aurantia sp. nov., isolated from the gut of fungus growing-termite Macrotermes natalensis.</title>
        <authorList>
            <person name="Benndorf R."/>
            <person name="Schwitalla J."/>
            <person name="Martin K."/>
            <person name="De Beer W."/>
            <person name="Kaster A.-K."/>
            <person name="Vollmers J."/>
            <person name="Poulsen M."/>
            <person name="Beemelmanns C."/>
        </authorList>
    </citation>
    <scope>NUCLEOTIDE SEQUENCE [LARGE SCALE GENOMIC DNA]</scope>
    <source>
        <strain evidence="1 2">RB56</strain>
    </source>
</reference>
<protein>
    <submittedName>
        <fullName evidence="1">Uncharacterized protein</fullName>
    </submittedName>
</protein>
<dbReference type="Proteomes" id="UP000431401">
    <property type="component" value="Unassembled WGS sequence"/>
</dbReference>
<name>A0A7K0DFZ4_9NOCA</name>
<accession>A0A7K0DFZ4</accession>
<dbReference type="EMBL" id="WEGI01000001">
    <property type="protein sequence ID" value="MQY24725.1"/>
    <property type="molecule type" value="Genomic_DNA"/>
</dbReference>
<evidence type="ECO:0000313" key="1">
    <source>
        <dbReference type="EMBL" id="MQY24725.1"/>
    </source>
</evidence>
<sequence length="32" mass="3382">MTYLGMLTLLNISRTLGYALLGLHGLSMGGTL</sequence>
<gene>
    <name evidence="1" type="ORF">NRB56_02780</name>
</gene>
<comment type="caution">
    <text evidence="1">The sequence shown here is derived from an EMBL/GenBank/DDBJ whole genome shotgun (WGS) entry which is preliminary data.</text>
</comment>
<dbReference type="AlphaFoldDB" id="A0A7K0DFZ4"/>